<keyword evidence="7" id="KW-1185">Reference proteome</keyword>
<dbReference type="Gene3D" id="2.40.50.100">
    <property type="match status" value="1"/>
</dbReference>
<feature type="region of interest" description="Disordered" evidence="4">
    <location>
        <begin position="207"/>
        <end position="229"/>
    </location>
</feature>
<dbReference type="SUPFAM" id="SSF110324">
    <property type="entry name" value="Ribosomal L27 protein-like"/>
    <property type="match status" value="1"/>
</dbReference>
<dbReference type="InterPro" id="IPR039771">
    <property type="entry name" value="Csl4"/>
</dbReference>
<sequence>MTENSKIDRFVMVGEIIVESEPNYKAGAGTYFSNGFIRSSIMGNVYTDIVEDKTNPGKSEYVYSVKEPNLPPEMASLAEDPKIGDMITGKVTYISQTFARVHILCVNNLVLKAPLMGIIRKEHLGKRDSKLESLPSCIQPGDIIIAQILQLANIGSNNSPYILSMMEDTCGVLEAIGRDGCSSSFIVKFTKKIYYYIMEEDQQKNESSVIEGKEDMLPPSKRAKRSAALKSENTWKNIIHDDDNLPADDSINETLRKRNKVDDKEIKKEIEQKQTNTSVTKTARRRSTKTKGRQKKIDESVGVFDTDTIKENSASNNNDEMKHNIQEKLSSSCDNFSPVNSLKTVDDKLSIPIKRKGRGVASKTSKIPSVLVVKPPSKNRDITSEMAFDSGQNKTFNITPDMKQNLSTTPNNRHIITVTNSNFSVINATQNGISNYALKNKISQIINKHGTKILNGQTLFEANKVLDEMCSTIEHLIEENKANIANAEKMEKNFKTTIQIKDTKINSLVRRISILEAEIARVNRRKQLDVIENLSMYNNSVNEIGESNVPVNSHVVNNDFSIPSLHNNTQGISNSISDFTSSYNMDDSLLTDRHMMSNNNDSFVLSKPPQRHGSRVSGQDLPYYNSTGASYQGNTYNTGYGINTLEIERDIIPLPTNSLGMNNVQQGIRSERSVVEKNGITYQDL</sequence>
<feature type="coiled-coil region" evidence="3">
    <location>
        <begin position="473"/>
        <end position="525"/>
    </location>
</feature>
<dbReference type="OrthoDB" id="440760at2759"/>
<dbReference type="Gene3D" id="2.40.50.140">
    <property type="entry name" value="Nucleic acid-binding proteins"/>
    <property type="match status" value="1"/>
</dbReference>
<proteinExistence type="predicted"/>
<evidence type="ECO:0000256" key="3">
    <source>
        <dbReference type="SAM" id="Coils"/>
    </source>
</evidence>
<feature type="compositionally biased region" description="Basic residues" evidence="4">
    <location>
        <begin position="282"/>
        <end position="294"/>
    </location>
</feature>
<dbReference type="CTD" id="36374797"/>
<dbReference type="InterPro" id="IPR025721">
    <property type="entry name" value="Exosome_cplx_N_dom"/>
</dbReference>
<dbReference type="AlphaFoldDB" id="A0A090L2U7"/>
<dbReference type="PROSITE" id="PS50126">
    <property type="entry name" value="S1"/>
    <property type="match status" value="1"/>
</dbReference>
<dbReference type="EMBL" id="LN609528">
    <property type="protein sequence ID" value="CEF62432.1"/>
    <property type="molecule type" value="Genomic_DNA"/>
</dbReference>
<evidence type="ECO:0000259" key="5">
    <source>
        <dbReference type="PROSITE" id="PS50126"/>
    </source>
</evidence>
<dbReference type="GO" id="GO:0005730">
    <property type="term" value="C:nucleolus"/>
    <property type="evidence" value="ECO:0007669"/>
    <property type="project" value="UniProtKB-SubCell"/>
</dbReference>
<gene>
    <name evidence="6 8 9" type="ORF">SRAE_1000070500</name>
</gene>
<dbReference type="GeneID" id="36374797"/>
<feature type="domain" description="S1 motif" evidence="5">
    <location>
        <begin position="84"/>
        <end position="166"/>
    </location>
</feature>
<feature type="region of interest" description="Disordered" evidence="4">
    <location>
        <begin position="268"/>
        <end position="296"/>
    </location>
</feature>
<evidence type="ECO:0000256" key="2">
    <source>
        <dbReference type="ARBA" id="ARBA00022835"/>
    </source>
</evidence>
<evidence type="ECO:0000313" key="9">
    <source>
        <dbReference type="WormBase" id="SRAE_1000070500"/>
    </source>
</evidence>
<name>A0A090L2U7_STRRB</name>
<dbReference type="GO" id="GO:0006396">
    <property type="term" value="P:RNA processing"/>
    <property type="evidence" value="ECO:0007669"/>
    <property type="project" value="InterPro"/>
</dbReference>
<dbReference type="GO" id="GO:0005737">
    <property type="term" value="C:cytoplasm"/>
    <property type="evidence" value="ECO:0007669"/>
    <property type="project" value="TreeGrafter"/>
</dbReference>
<dbReference type="InterPro" id="IPR003029">
    <property type="entry name" value="S1_domain"/>
</dbReference>
<dbReference type="GO" id="GO:0003676">
    <property type="term" value="F:nucleic acid binding"/>
    <property type="evidence" value="ECO:0007669"/>
    <property type="project" value="InterPro"/>
</dbReference>
<dbReference type="GO" id="GO:0000176">
    <property type="term" value="C:nuclear exosome (RNase complex)"/>
    <property type="evidence" value="ECO:0007669"/>
    <property type="project" value="TreeGrafter"/>
</dbReference>
<comment type="subcellular location">
    <subcellularLocation>
        <location evidence="1">Nucleus</location>
        <location evidence="1">Nucleolus</location>
    </subcellularLocation>
</comment>
<dbReference type="SUPFAM" id="SSF50249">
    <property type="entry name" value="Nucleic acid-binding proteins"/>
    <property type="match status" value="1"/>
</dbReference>
<accession>A0A090L2U7</accession>
<organism evidence="6">
    <name type="scientific">Strongyloides ratti</name>
    <name type="common">Parasitic roundworm</name>
    <dbReference type="NCBI Taxonomy" id="34506"/>
    <lineage>
        <taxon>Eukaryota</taxon>
        <taxon>Metazoa</taxon>
        <taxon>Ecdysozoa</taxon>
        <taxon>Nematoda</taxon>
        <taxon>Chromadorea</taxon>
        <taxon>Rhabditida</taxon>
        <taxon>Tylenchina</taxon>
        <taxon>Panagrolaimomorpha</taxon>
        <taxon>Strongyloidoidea</taxon>
        <taxon>Strongyloididae</taxon>
        <taxon>Strongyloides</taxon>
    </lineage>
</organism>
<keyword evidence="3" id="KW-0175">Coiled coil</keyword>
<dbReference type="RefSeq" id="XP_024501634.1">
    <property type="nucleotide sequence ID" value="XM_024647569.1"/>
</dbReference>
<dbReference type="InterPro" id="IPR012340">
    <property type="entry name" value="NA-bd_OB-fold"/>
</dbReference>
<dbReference type="STRING" id="34506.A0A090L2U7"/>
<dbReference type="PANTHER" id="PTHR12686">
    <property type="entry name" value="3'-5' EXORIBONUCLEASE CSL4-RELATED"/>
    <property type="match status" value="1"/>
</dbReference>
<dbReference type="WormBase" id="SRAE_1000070500">
    <property type="protein sequence ID" value="SRP08402"/>
    <property type="gene ID" value="WBGene00257302"/>
</dbReference>
<dbReference type="PANTHER" id="PTHR12686:SF8">
    <property type="entry name" value="EXOSOME COMPLEX COMPONENT CSL4"/>
    <property type="match status" value="1"/>
</dbReference>
<keyword evidence="2" id="KW-0271">Exosome</keyword>
<evidence type="ECO:0000313" key="7">
    <source>
        <dbReference type="Proteomes" id="UP000035682"/>
    </source>
</evidence>
<reference evidence="8" key="2">
    <citation type="submission" date="2020-12" db="UniProtKB">
        <authorList>
            <consortium name="WormBaseParasite"/>
        </authorList>
    </citation>
    <scope>IDENTIFICATION</scope>
</reference>
<dbReference type="WBParaSite" id="SRAE_1000070500.1">
    <property type="protein sequence ID" value="SRAE_1000070500.1"/>
    <property type="gene ID" value="WBGene00257302"/>
</dbReference>
<evidence type="ECO:0000313" key="8">
    <source>
        <dbReference type="WBParaSite" id="SRAE_1000070500.1"/>
    </source>
</evidence>
<evidence type="ECO:0000256" key="1">
    <source>
        <dbReference type="ARBA" id="ARBA00004604"/>
    </source>
</evidence>
<evidence type="ECO:0000313" key="6">
    <source>
        <dbReference type="EMBL" id="CEF62432.1"/>
    </source>
</evidence>
<dbReference type="Pfam" id="PF14382">
    <property type="entry name" value="ECR1_N"/>
    <property type="match status" value="1"/>
</dbReference>
<reference evidence="6 7" key="1">
    <citation type="submission" date="2014-09" db="EMBL/GenBank/DDBJ databases">
        <authorList>
            <person name="Martin A.A."/>
        </authorList>
    </citation>
    <scope>NUCLEOTIDE SEQUENCE</scope>
    <source>
        <strain evidence="7">ED321</strain>
        <strain evidence="6">ED321 Heterogonic</strain>
    </source>
</reference>
<dbReference type="Proteomes" id="UP000035682">
    <property type="component" value="Unplaced"/>
</dbReference>
<evidence type="ECO:0000256" key="4">
    <source>
        <dbReference type="SAM" id="MobiDB-lite"/>
    </source>
</evidence>
<protein>
    <submittedName>
        <fullName evidence="6 8">Exosome complex component CSL4</fullName>
    </submittedName>
</protein>